<keyword evidence="1 5" id="KW-0489">Methyltransferase</keyword>
<dbReference type="Pfam" id="PF05175">
    <property type="entry name" value="MTS"/>
    <property type="match status" value="1"/>
</dbReference>
<dbReference type="InterPro" id="IPR007848">
    <property type="entry name" value="Small_mtfrase_dom"/>
</dbReference>
<feature type="domain" description="Methyltransferase small" evidence="4">
    <location>
        <begin position="129"/>
        <end position="216"/>
    </location>
</feature>
<dbReference type="Gene3D" id="3.40.50.150">
    <property type="entry name" value="Vaccinia Virus protein VP39"/>
    <property type="match status" value="1"/>
</dbReference>
<organism evidence="5 6">
    <name type="scientific">Sediminicurvatus halobius</name>
    <dbReference type="NCBI Taxonomy" id="2182432"/>
    <lineage>
        <taxon>Bacteria</taxon>
        <taxon>Pseudomonadati</taxon>
        <taxon>Pseudomonadota</taxon>
        <taxon>Gammaproteobacteria</taxon>
        <taxon>Chromatiales</taxon>
        <taxon>Ectothiorhodospiraceae</taxon>
        <taxon>Sediminicurvatus</taxon>
    </lineage>
</organism>
<protein>
    <submittedName>
        <fullName evidence="5">50S ribosomal protein L3 N(5)-glutamine methyltransferase</fullName>
    </submittedName>
</protein>
<accession>A0A2U2MWV0</accession>
<keyword evidence="2 5" id="KW-0808">Transferase</keyword>
<dbReference type="GO" id="GO:0003676">
    <property type="term" value="F:nucleic acid binding"/>
    <property type="evidence" value="ECO:0007669"/>
    <property type="project" value="InterPro"/>
</dbReference>
<evidence type="ECO:0000313" key="5">
    <source>
        <dbReference type="EMBL" id="PWG61302.1"/>
    </source>
</evidence>
<evidence type="ECO:0000313" key="6">
    <source>
        <dbReference type="Proteomes" id="UP000245474"/>
    </source>
</evidence>
<evidence type="ECO:0000256" key="1">
    <source>
        <dbReference type="ARBA" id="ARBA00022603"/>
    </source>
</evidence>
<keyword evidence="6" id="KW-1185">Reference proteome</keyword>
<dbReference type="NCBIfam" id="TIGR00536">
    <property type="entry name" value="hemK_fam"/>
    <property type="match status" value="1"/>
</dbReference>
<dbReference type="GO" id="GO:0005829">
    <property type="term" value="C:cytosol"/>
    <property type="evidence" value="ECO:0007669"/>
    <property type="project" value="TreeGrafter"/>
</dbReference>
<dbReference type="GO" id="GO:0036009">
    <property type="term" value="F:protein-glutamine N-methyltransferase activity"/>
    <property type="evidence" value="ECO:0007669"/>
    <property type="project" value="InterPro"/>
</dbReference>
<evidence type="ECO:0000259" key="4">
    <source>
        <dbReference type="Pfam" id="PF05175"/>
    </source>
</evidence>
<dbReference type="PANTHER" id="PTHR47806">
    <property type="entry name" value="50S RIBOSOMAL PROTEIN L3 GLUTAMINE METHYLTRANSFERASE"/>
    <property type="match status" value="1"/>
</dbReference>
<dbReference type="GO" id="GO:0032259">
    <property type="term" value="P:methylation"/>
    <property type="evidence" value="ECO:0007669"/>
    <property type="project" value="UniProtKB-KW"/>
</dbReference>
<dbReference type="PANTHER" id="PTHR47806:SF1">
    <property type="entry name" value="RIBOSOMAL PROTEIN UL3 GLUTAMINE METHYLTRANSFERASE"/>
    <property type="match status" value="1"/>
</dbReference>
<keyword evidence="3" id="KW-0949">S-adenosyl-L-methionine</keyword>
<dbReference type="SUPFAM" id="SSF53335">
    <property type="entry name" value="S-adenosyl-L-methionine-dependent methyltransferases"/>
    <property type="match status" value="1"/>
</dbReference>
<proteinExistence type="predicted"/>
<evidence type="ECO:0000256" key="2">
    <source>
        <dbReference type="ARBA" id="ARBA00022679"/>
    </source>
</evidence>
<dbReference type="PROSITE" id="PS00092">
    <property type="entry name" value="N6_MTASE"/>
    <property type="match status" value="1"/>
</dbReference>
<dbReference type="Gene3D" id="1.10.8.10">
    <property type="entry name" value="DNA helicase RuvA subunit, C-terminal domain"/>
    <property type="match status" value="1"/>
</dbReference>
<dbReference type="InterPro" id="IPR004556">
    <property type="entry name" value="HemK-like"/>
</dbReference>
<keyword evidence="5" id="KW-0689">Ribosomal protein</keyword>
<sequence length="305" mass="32814">MTGLPESPPPELETVGDYVRWAASRFQAAGLAYGHGTDNALDEAAALVLATLQLPPDLHAAYFSCRVTAPEKAALLAAVRERVQVRRPLPYITGEAWFCGLAFRVDERVLIPRSPIAELIEAGFQPWLDPDRVQRIADVGTGSGCIAIACALAFPGAEVAALDLSEAALALARENAERHGVTERVRCARSDLLAAVPAEPAWDLIVSNPPYVDSEAMAALPPEYRHEPRDALAAGSDGLDLVHRLLPEAARRLSDHGLLVCEVGHSRPALEAAYPDLPVTWVELERGGTGVFVADAEALRRQFIQ</sequence>
<dbReference type="GO" id="GO:0005840">
    <property type="term" value="C:ribosome"/>
    <property type="evidence" value="ECO:0007669"/>
    <property type="project" value="UniProtKB-KW"/>
</dbReference>
<gene>
    <name evidence="5" type="ORF">DEM34_17185</name>
</gene>
<dbReference type="InterPro" id="IPR002052">
    <property type="entry name" value="DNA_methylase_N6_adenine_CS"/>
</dbReference>
<dbReference type="InterPro" id="IPR029063">
    <property type="entry name" value="SAM-dependent_MTases_sf"/>
</dbReference>
<dbReference type="RefSeq" id="WP_109680059.1">
    <property type="nucleotide sequence ID" value="NZ_CP086615.1"/>
</dbReference>
<reference evidence="5 6" key="1">
    <citation type="submission" date="2018-05" db="EMBL/GenBank/DDBJ databases">
        <title>Spiribacter halobius sp. nov., a moderately halophilic bacterium isolated from marine solar saltern.</title>
        <authorList>
            <person name="Zheng W.-S."/>
            <person name="Lu D.-C."/>
            <person name="Du Z.-J."/>
        </authorList>
    </citation>
    <scope>NUCLEOTIDE SEQUENCE [LARGE SCALE GENOMIC DNA]</scope>
    <source>
        <strain evidence="5 6">E85</strain>
    </source>
</reference>
<evidence type="ECO:0000256" key="3">
    <source>
        <dbReference type="ARBA" id="ARBA00022691"/>
    </source>
</evidence>
<dbReference type="AlphaFoldDB" id="A0A2U2MWV0"/>
<dbReference type="NCBIfam" id="TIGR03533">
    <property type="entry name" value="L3_gln_methyl"/>
    <property type="match status" value="1"/>
</dbReference>
<name>A0A2U2MWV0_9GAMM</name>
<keyword evidence="5" id="KW-0687">Ribonucleoprotein</keyword>
<dbReference type="Proteomes" id="UP000245474">
    <property type="component" value="Unassembled WGS sequence"/>
</dbReference>
<dbReference type="CDD" id="cd02440">
    <property type="entry name" value="AdoMet_MTases"/>
    <property type="match status" value="1"/>
</dbReference>
<dbReference type="InterPro" id="IPR017127">
    <property type="entry name" value="Ribosome_uL3_MTase"/>
</dbReference>
<dbReference type="PIRSF" id="PIRSF037167">
    <property type="entry name" value="Mtase_YfcB_prd"/>
    <property type="match status" value="1"/>
</dbReference>
<dbReference type="EMBL" id="QFFI01000040">
    <property type="protein sequence ID" value="PWG61302.1"/>
    <property type="molecule type" value="Genomic_DNA"/>
</dbReference>
<comment type="caution">
    <text evidence="5">The sequence shown here is derived from an EMBL/GenBank/DDBJ whole genome shotgun (WGS) entry which is preliminary data.</text>
</comment>
<dbReference type="OrthoDB" id="9800643at2"/>